<feature type="region of interest" description="Disordered" evidence="1">
    <location>
        <begin position="1"/>
        <end position="44"/>
    </location>
</feature>
<dbReference type="STRING" id="1522189.A0A316VN07"/>
<dbReference type="Gene3D" id="3.90.70.80">
    <property type="match status" value="1"/>
</dbReference>
<dbReference type="OrthoDB" id="2564822at2759"/>
<dbReference type="InterPro" id="IPR003323">
    <property type="entry name" value="OTU_dom"/>
</dbReference>
<keyword evidence="4" id="KW-1185">Reference proteome</keyword>
<name>A0A316VN07_9BASI</name>
<reference evidence="3 4" key="1">
    <citation type="journal article" date="2018" name="Mol. Biol. Evol.">
        <title>Broad Genomic Sampling Reveals a Smut Pathogenic Ancestry of the Fungal Clade Ustilaginomycotina.</title>
        <authorList>
            <person name="Kijpornyongpan T."/>
            <person name="Mondo S.J."/>
            <person name="Barry K."/>
            <person name="Sandor L."/>
            <person name="Lee J."/>
            <person name="Lipzen A."/>
            <person name="Pangilinan J."/>
            <person name="LaButti K."/>
            <person name="Hainaut M."/>
            <person name="Henrissat B."/>
            <person name="Grigoriev I.V."/>
            <person name="Spatafora J.W."/>
            <person name="Aime M.C."/>
        </authorList>
    </citation>
    <scope>NUCLEOTIDE SEQUENCE [LARGE SCALE GENOMIC DNA]</scope>
    <source>
        <strain evidence="3 4">MCA 4658</strain>
    </source>
</reference>
<dbReference type="GO" id="GO:0004843">
    <property type="term" value="F:cysteine-type deubiquitinase activity"/>
    <property type="evidence" value="ECO:0007669"/>
    <property type="project" value="TreeGrafter"/>
</dbReference>
<dbReference type="GeneID" id="37037202"/>
<dbReference type="Pfam" id="PF02338">
    <property type="entry name" value="OTU"/>
    <property type="match status" value="1"/>
</dbReference>
<dbReference type="InParanoid" id="A0A316VN07"/>
<dbReference type="SUPFAM" id="SSF54001">
    <property type="entry name" value="Cysteine proteinases"/>
    <property type="match status" value="1"/>
</dbReference>
<dbReference type="InterPro" id="IPR050704">
    <property type="entry name" value="Peptidase_C85-like"/>
</dbReference>
<evidence type="ECO:0000259" key="2">
    <source>
        <dbReference type="PROSITE" id="PS50802"/>
    </source>
</evidence>
<evidence type="ECO:0000313" key="4">
    <source>
        <dbReference type="Proteomes" id="UP000245783"/>
    </source>
</evidence>
<sequence length="202" mass="21796">EEGPIAAGRKRSKHAAAPASPARPAQRPRARGIGIPRDTSPPPVDAGLLTPCSSFTGNKVQRANLPSIEISGGILTDGNCLFAAISQHLMGTQQKHLIVRKRAIEYLGKHLDMLDFAAEGDDHVGRLAYLDEMAKPGTYGDEVMLAAACATYNTSALVVMLHNGKYHTRVYPDGAQPPHMGLFYFEGLQHYELALPLPKETS</sequence>
<feature type="compositionally biased region" description="Low complexity" evidence="1">
    <location>
        <begin position="15"/>
        <end position="27"/>
    </location>
</feature>
<feature type="non-terminal residue" evidence="3">
    <location>
        <position position="1"/>
    </location>
</feature>
<dbReference type="PANTHER" id="PTHR12419:SF11">
    <property type="entry name" value="OTU DOMAIN-CONTAINING PROTEIN DDB_G0284757"/>
    <property type="match status" value="1"/>
</dbReference>
<accession>A0A316VN07</accession>
<dbReference type="CDD" id="cd22744">
    <property type="entry name" value="OTU"/>
    <property type="match status" value="1"/>
</dbReference>
<dbReference type="InterPro" id="IPR038765">
    <property type="entry name" value="Papain-like_cys_pep_sf"/>
</dbReference>
<dbReference type="EMBL" id="KZ819512">
    <property type="protein sequence ID" value="PWN38946.1"/>
    <property type="molecule type" value="Genomic_DNA"/>
</dbReference>
<evidence type="ECO:0000256" key="1">
    <source>
        <dbReference type="SAM" id="MobiDB-lite"/>
    </source>
</evidence>
<dbReference type="PROSITE" id="PS50802">
    <property type="entry name" value="OTU"/>
    <property type="match status" value="1"/>
</dbReference>
<proteinExistence type="predicted"/>
<feature type="domain" description="OTU" evidence="2">
    <location>
        <begin position="69"/>
        <end position="197"/>
    </location>
</feature>
<dbReference type="RefSeq" id="XP_025366106.1">
    <property type="nucleotide sequence ID" value="XM_025515332.1"/>
</dbReference>
<gene>
    <name evidence="3" type="ORF">IE81DRAFT_332679</name>
</gene>
<dbReference type="AlphaFoldDB" id="A0A316VN07"/>
<evidence type="ECO:0000313" key="3">
    <source>
        <dbReference type="EMBL" id="PWN38946.1"/>
    </source>
</evidence>
<dbReference type="Proteomes" id="UP000245783">
    <property type="component" value="Unassembled WGS sequence"/>
</dbReference>
<organism evidence="3 4">
    <name type="scientific">Ceraceosorus guamensis</name>
    <dbReference type="NCBI Taxonomy" id="1522189"/>
    <lineage>
        <taxon>Eukaryota</taxon>
        <taxon>Fungi</taxon>
        <taxon>Dikarya</taxon>
        <taxon>Basidiomycota</taxon>
        <taxon>Ustilaginomycotina</taxon>
        <taxon>Exobasidiomycetes</taxon>
        <taxon>Ceraceosorales</taxon>
        <taxon>Ceraceosoraceae</taxon>
        <taxon>Ceraceosorus</taxon>
    </lineage>
</organism>
<dbReference type="GO" id="GO:0016579">
    <property type="term" value="P:protein deubiquitination"/>
    <property type="evidence" value="ECO:0007669"/>
    <property type="project" value="TreeGrafter"/>
</dbReference>
<protein>
    <recommendedName>
        <fullName evidence="2">OTU domain-containing protein</fullName>
    </recommendedName>
</protein>
<dbReference type="PANTHER" id="PTHR12419">
    <property type="entry name" value="OTU DOMAIN CONTAINING PROTEIN"/>
    <property type="match status" value="1"/>
</dbReference>